<organism evidence="4 5">
    <name type="scientific">Xylaria flabelliformis</name>
    <dbReference type="NCBI Taxonomy" id="2512241"/>
    <lineage>
        <taxon>Eukaryota</taxon>
        <taxon>Fungi</taxon>
        <taxon>Dikarya</taxon>
        <taxon>Ascomycota</taxon>
        <taxon>Pezizomycotina</taxon>
        <taxon>Sordariomycetes</taxon>
        <taxon>Xylariomycetidae</taxon>
        <taxon>Xylariales</taxon>
        <taxon>Xylariaceae</taxon>
        <taxon>Xylaria</taxon>
    </lineage>
</organism>
<feature type="region of interest" description="Disordered" evidence="1">
    <location>
        <begin position="375"/>
        <end position="463"/>
    </location>
</feature>
<proteinExistence type="predicted"/>
<evidence type="ECO:0000256" key="3">
    <source>
        <dbReference type="SAM" id="SignalP"/>
    </source>
</evidence>
<accession>A0A553I8V0</accession>
<feature type="compositionally biased region" description="Basic and acidic residues" evidence="1">
    <location>
        <begin position="99"/>
        <end position="108"/>
    </location>
</feature>
<gene>
    <name evidence="4" type="ORF">FHL15_002538</name>
</gene>
<feature type="chain" id="PRO_5022186593" description="Mid2 domain-containing protein" evidence="3">
    <location>
        <begin position="21"/>
        <end position="523"/>
    </location>
</feature>
<evidence type="ECO:0000256" key="1">
    <source>
        <dbReference type="SAM" id="MobiDB-lite"/>
    </source>
</evidence>
<reference evidence="5" key="1">
    <citation type="submission" date="2019-06" db="EMBL/GenBank/DDBJ databases">
        <title>Draft genome sequence of the griseofulvin-producing fungus Xylaria cubensis strain G536.</title>
        <authorList>
            <person name="Mead M.E."/>
            <person name="Raja H.A."/>
            <person name="Steenwyk J.L."/>
            <person name="Knowles S.L."/>
            <person name="Oberlies N.H."/>
            <person name="Rokas A."/>
        </authorList>
    </citation>
    <scope>NUCLEOTIDE SEQUENCE [LARGE SCALE GENOMIC DNA]</scope>
    <source>
        <strain evidence="5">G536</strain>
    </source>
</reference>
<name>A0A553I8V0_9PEZI</name>
<feature type="signal peptide" evidence="3">
    <location>
        <begin position="1"/>
        <end position="20"/>
    </location>
</feature>
<dbReference type="Proteomes" id="UP000319160">
    <property type="component" value="Unassembled WGS sequence"/>
</dbReference>
<feature type="region of interest" description="Disordered" evidence="1">
    <location>
        <begin position="487"/>
        <end position="523"/>
    </location>
</feature>
<feature type="compositionally biased region" description="Polar residues" evidence="1">
    <location>
        <begin position="514"/>
        <end position="523"/>
    </location>
</feature>
<dbReference type="EMBL" id="VFLP01000010">
    <property type="protein sequence ID" value="TRX96636.1"/>
    <property type="molecule type" value="Genomic_DNA"/>
</dbReference>
<sequence length="523" mass="55831">MRRHLITLVLTTGTLVSTDAIQPSTLTGNKDSALLSRREPGPASESNVLDRRNYISHSPPEINFIKRDRKSRYTARDKNDKDDEDDKDEDEYGDDESDDKNPKYHTGDHSPQSTQLPWPPSDGPQNTYMSSSSTSILTSSMTTRTNPPSTVSSSSSTIPVATPTQTPPTGLNTGVSDGDGGGRDDPLNPTDSKGGGDDHDGDENNNDSHSKTTVRAAAISVSIVGGLLLILILLLAWYWFAVRPKRRERLTVHHMVLPKDSDLESHVTVDLRNGPGSSSDGLSSHAMSTGTLGHVPAQGQHVVVESAARSLSNLPSPGVAQAEPYAAVTRGSPTANNAPFMDAYAAPHPAYSQDLTGSYSPVENPQGVIRPNLETDAFPGHVGSASTAMELDGRPPPPRYPDAIAAVQVPGSSPTSPLPVSPLSPISPHLGPHALTADEPQYHPQQYQGPRQPSYGDYEPSSLPEVVSPICQLGQTSASLPEYDEAAETARLGSSNHNNLMSQHHLQGGDEKQALSSQQPMTR</sequence>
<evidence type="ECO:0000313" key="5">
    <source>
        <dbReference type="Proteomes" id="UP000319160"/>
    </source>
</evidence>
<feature type="compositionally biased region" description="Low complexity" evidence="1">
    <location>
        <begin position="127"/>
        <end position="164"/>
    </location>
</feature>
<keyword evidence="2" id="KW-0472">Membrane</keyword>
<feature type="compositionally biased region" description="Acidic residues" evidence="1">
    <location>
        <begin position="82"/>
        <end position="98"/>
    </location>
</feature>
<keyword evidence="2" id="KW-0812">Transmembrane</keyword>
<evidence type="ECO:0000313" key="4">
    <source>
        <dbReference type="EMBL" id="TRX96636.1"/>
    </source>
</evidence>
<feature type="compositionally biased region" description="Polar residues" evidence="1">
    <location>
        <begin position="492"/>
        <end position="505"/>
    </location>
</feature>
<dbReference type="OrthoDB" id="4776771at2759"/>
<evidence type="ECO:0008006" key="6">
    <source>
        <dbReference type="Google" id="ProtNLM"/>
    </source>
</evidence>
<evidence type="ECO:0000256" key="2">
    <source>
        <dbReference type="SAM" id="Phobius"/>
    </source>
</evidence>
<keyword evidence="3" id="KW-0732">Signal</keyword>
<comment type="caution">
    <text evidence="4">The sequence shown here is derived from an EMBL/GenBank/DDBJ whole genome shotgun (WGS) entry which is preliminary data.</text>
</comment>
<keyword evidence="2" id="KW-1133">Transmembrane helix</keyword>
<protein>
    <recommendedName>
        <fullName evidence="6">Mid2 domain-containing protein</fullName>
    </recommendedName>
</protein>
<dbReference type="AlphaFoldDB" id="A0A553I8V0"/>
<feature type="transmembrane region" description="Helical" evidence="2">
    <location>
        <begin position="216"/>
        <end position="240"/>
    </location>
</feature>
<feature type="region of interest" description="Disordered" evidence="1">
    <location>
        <begin position="25"/>
        <end position="209"/>
    </location>
</feature>
<keyword evidence="5" id="KW-1185">Reference proteome</keyword>